<protein>
    <submittedName>
        <fullName evidence="2">TIR domain-containing protein</fullName>
    </submittedName>
</protein>
<dbReference type="InterPro" id="IPR000157">
    <property type="entry name" value="TIR_dom"/>
</dbReference>
<name>A0A3N1HHQ8_9PSEU</name>
<feature type="domain" description="TIR" evidence="1">
    <location>
        <begin position="4"/>
        <end position="147"/>
    </location>
</feature>
<dbReference type="InterPro" id="IPR035897">
    <property type="entry name" value="Toll_tir_struct_dom_sf"/>
</dbReference>
<accession>A0A3N1HHQ8</accession>
<organism evidence="2 3">
    <name type="scientific">Saccharothrix texasensis</name>
    <dbReference type="NCBI Taxonomy" id="103734"/>
    <lineage>
        <taxon>Bacteria</taxon>
        <taxon>Bacillati</taxon>
        <taxon>Actinomycetota</taxon>
        <taxon>Actinomycetes</taxon>
        <taxon>Pseudonocardiales</taxon>
        <taxon>Pseudonocardiaceae</taxon>
        <taxon>Saccharothrix</taxon>
    </lineage>
</organism>
<proteinExistence type="predicted"/>
<evidence type="ECO:0000259" key="1">
    <source>
        <dbReference type="Pfam" id="PF13676"/>
    </source>
</evidence>
<evidence type="ECO:0000313" key="3">
    <source>
        <dbReference type="Proteomes" id="UP000268727"/>
    </source>
</evidence>
<reference evidence="2 3" key="1">
    <citation type="submission" date="2018-11" db="EMBL/GenBank/DDBJ databases">
        <title>Sequencing the genomes of 1000 actinobacteria strains.</title>
        <authorList>
            <person name="Klenk H.-P."/>
        </authorList>
    </citation>
    <scope>NUCLEOTIDE SEQUENCE [LARGE SCALE GENOMIC DNA]</scope>
    <source>
        <strain evidence="2 3">DSM 44231</strain>
    </source>
</reference>
<dbReference type="SUPFAM" id="SSF52200">
    <property type="entry name" value="Toll/Interleukin receptor TIR domain"/>
    <property type="match status" value="1"/>
</dbReference>
<comment type="caution">
    <text evidence="2">The sequence shown here is derived from an EMBL/GenBank/DDBJ whole genome shotgun (WGS) entry which is preliminary data.</text>
</comment>
<dbReference type="Pfam" id="PF13676">
    <property type="entry name" value="TIR_2"/>
    <property type="match status" value="1"/>
</dbReference>
<keyword evidence="3" id="KW-1185">Reference proteome</keyword>
<sequence>MAGVFVNYRAKDNPVAAAAIARVLTDNFGRELVFRDCVSMAPGEPYPQAIRQALREADVLVAVVGPDWLAVDPSTGRPRVEAEDDWVRMEIAHALSHGIPVVPVLLHDTPENARAPRHHELPSSIRRFASIQAARFSQRRFDQDMAALVERLVDLVPTLAVPRLFVQPVPTPGADVAPSVLLRAEHGVVPFSGRQRELADLVAWANDPATSAVRLLVGRPGSGRRRLALELCDRLRRTGWFAGVLDGEAPAAQIRRAGTVDKPLLVVVPDGELRSERLAVLAEALVDRSSARGATSRLLVLGRSAGTWLTPLRDHADRRVAALFADADRVGAMALDGVPAGATPEAAVAAFADVLGLPVRPQPAGRPETVLDLHALALGAVLGSADRGDPPARVLDHDRDRWRAATGDHSAPETARTALAVIGTLATLCAPASRERAEALIARLPEVLGEDSAAVQEYVGLFSRLYPGPHPVNALSPDLLGERLVADTLTAQPLLVTTLVAVFPDEWLTSALTVLGRALPRRHDLAPVVQSLFRAAPHRVEPLVFDVVTRLADPEPLARAIAEEMATVDRQVPDVVSLLMKLAGADQARDPLRGATIDAMLDAARKFTDRLAEHSGTTVPPHVRRIVDAATDTVRDFLVGGLDPGSGRMPIKPDGKPILPPGTLTLLRDLFHTRPKGDEEEDG</sequence>
<dbReference type="Gene3D" id="3.40.50.10140">
    <property type="entry name" value="Toll/interleukin-1 receptor homology (TIR) domain"/>
    <property type="match status" value="1"/>
</dbReference>
<gene>
    <name evidence="2" type="ORF">EDD40_7513</name>
</gene>
<dbReference type="GO" id="GO:0007165">
    <property type="term" value="P:signal transduction"/>
    <property type="evidence" value="ECO:0007669"/>
    <property type="project" value="InterPro"/>
</dbReference>
<dbReference type="EMBL" id="RJKM01000001">
    <property type="protein sequence ID" value="ROP42025.1"/>
    <property type="molecule type" value="Genomic_DNA"/>
</dbReference>
<evidence type="ECO:0000313" key="2">
    <source>
        <dbReference type="EMBL" id="ROP42025.1"/>
    </source>
</evidence>
<dbReference type="RefSeq" id="WP_170185348.1">
    <property type="nucleotide sequence ID" value="NZ_RJKM01000001.1"/>
</dbReference>
<dbReference type="Proteomes" id="UP000268727">
    <property type="component" value="Unassembled WGS sequence"/>
</dbReference>
<dbReference type="AlphaFoldDB" id="A0A3N1HHQ8"/>